<evidence type="ECO:0000313" key="2">
    <source>
        <dbReference type="EMBL" id="KAH9303254.1"/>
    </source>
</evidence>
<dbReference type="GO" id="GO:0004523">
    <property type="term" value="F:RNA-DNA hybrid ribonuclease activity"/>
    <property type="evidence" value="ECO:0007669"/>
    <property type="project" value="InterPro"/>
</dbReference>
<name>A0AA38CV90_TAXCH</name>
<dbReference type="AlphaFoldDB" id="A0AA38CV90"/>
<dbReference type="InterPro" id="IPR036397">
    <property type="entry name" value="RNaseH_sf"/>
</dbReference>
<proteinExistence type="predicted"/>
<reference evidence="2 3" key="1">
    <citation type="journal article" date="2021" name="Nat. Plants">
        <title>The Taxus genome provides insights into paclitaxel biosynthesis.</title>
        <authorList>
            <person name="Xiong X."/>
            <person name="Gou J."/>
            <person name="Liao Q."/>
            <person name="Li Y."/>
            <person name="Zhou Q."/>
            <person name="Bi G."/>
            <person name="Li C."/>
            <person name="Du R."/>
            <person name="Wang X."/>
            <person name="Sun T."/>
            <person name="Guo L."/>
            <person name="Liang H."/>
            <person name="Lu P."/>
            <person name="Wu Y."/>
            <person name="Zhang Z."/>
            <person name="Ro D.K."/>
            <person name="Shang Y."/>
            <person name="Huang S."/>
            <person name="Yan J."/>
        </authorList>
    </citation>
    <scope>NUCLEOTIDE SEQUENCE [LARGE SCALE GENOMIC DNA]</scope>
    <source>
        <strain evidence="2">Ta-2019</strain>
    </source>
</reference>
<gene>
    <name evidence="2" type="ORF">KI387_014837</name>
</gene>
<comment type="caution">
    <text evidence="2">The sequence shown here is derived from an EMBL/GenBank/DDBJ whole genome shotgun (WGS) entry which is preliminary data.</text>
</comment>
<organism evidence="2 3">
    <name type="scientific">Taxus chinensis</name>
    <name type="common">Chinese yew</name>
    <name type="synonym">Taxus wallichiana var. chinensis</name>
    <dbReference type="NCBI Taxonomy" id="29808"/>
    <lineage>
        <taxon>Eukaryota</taxon>
        <taxon>Viridiplantae</taxon>
        <taxon>Streptophyta</taxon>
        <taxon>Embryophyta</taxon>
        <taxon>Tracheophyta</taxon>
        <taxon>Spermatophyta</taxon>
        <taxon>Pinopsida</taxon>
        <taxon>Pinidae</taxon>
        <taxon>Conifers II</taxon>
        <taxon>Cupressales</taxon>
        <taxon>Taxaceae</taxon>
        <taxon>Taxus</taxon>
    </lineage>
</organism>
<evidence type="ECO:0000313" key="3">
    <source>
        <dbReference type="Proteomes" id="UP000824469"/>
    </source>
</evidence>
<dbReference type="PANTHER" id="PTHR48475">
    <property type="entry name" value="RIBONUCLEASE H"/>
    <property type="match status" value="1"/>
</dbReference>
<dbReference type="Proteomes" id="UP000824469">
    <property type="component" value="Unassembled WGS sequence"/>
</dbReference>
<dbReference type="InterPro" id="IPR002156">
    <property type="entry name" value="RNaseH_domain"/>
</dbReference>
<dbReference type="InterPro" id="IPR012337">
    <property type="entry name" value="RNaseH-like_sf"/>
</dbReference>
<evidence type="ECO:0000259" key="1">
    <source>
        <dbReference type="Pfam" id="PF13456"/>
    </source>
</evidence>
<dbReference type="GO" id="GO:0003676">
    <property type="term" value="F:nucleic acid binding"/>
    <property type="evidence" value="ECO:0007669"/>
    <property type="project" value="InterPro"/>
</dbReference>
<sequence>MLSPSLEEFSFSLKLNFECTKNIAKYEALLLGLRIAWKYGVKDIVAKGDSDLVVKQVRKLYATKNQCMKQYKHVVWDLIEMFDSFKILYHDKGLNATADKLAVLGSKFGNCTVSPYCEYNIKVLTRPPVPDNVKHWKVFNDDAQVLRFLQNQGEFANQNIDWELMVCMAEGRETFFEKDIIQLKTNAIPRSLVTLESNFNNVDCIINRNIPTSRDVEEHNLGTNGKPRNILLGINLSKEEKQSYAQLLKKYQDCLAWFYSELKAYREELFQHEISLEAKTKPFR</sequence>
<dbReference type="Gene3D" id="3.30.420.10">
    <property type="entry name" value="Ribonuclease H-like superfamily/Ribonuclease H"/>
    <property type="match status" value="1"/>
</dbReference>
<dbReference type="PANTHER" id="PTHR48475:SF1">
    <property type="entry name" value="RNASE H TYPE-1 DOMAIN-CONTAINING PROTEIN"/>
    <property type="match status" value="1"/>
</dbReference>
<dbReference type="SUPFAM" id="SSF53098">
    <property type="entry name" value="Ribonuclease H-like"/>
    <property type="match status" value="1"/>
</dbReference>
<accession>A0AA38CV90</accession>
<dbReference type="EMBL" id="JAHRHJ020000009">
    <property type="protein sequence ID" value="KAH9303254.1"/>
    <property type="molecule type" value="Genomic_DNA"/>
</dbReference>
<keyword evidence="3" id="KW-1185">Reference proteome</keyword>
<protein>
    <recommendedName>
        <fullName evidence="1">RNase H type-1 domain-containing protein</fullName>
    </recommendedName>
</protein>
<dbReference type="Pfam" id="PF13456">
    <property type="entry name" value="RVT_3"/>
    <property type="match status" value="1"/>
</dbReference>
<feature type="domain" description="RNase H type-1" evidence="1">
    <location>
        <begin position="12"/>
        <end position="102"/>
    </location>
</feature>